<evidence type="ECO:0000256" key="5">
    <source>
        <dbReference type="ARBA" id="ARBA00014380"/>
    </source>
</evidence>
<keyword evidence="15" id="KW-1185">Reference proteome</keyword>
<keyword evidence="11 13" id="KW-0472">Membrane</keyword>
<dbReference type="GO" id="GO:0005886">
    <property type="term" value="C:plasma membrane"/>
    <property type="evidence" value="ECO:0007669"/>
    <property type="project" value="UniProtKB-SubCell"/>
</dbReference>
<dbReference type="EMBL" id="BX284601">
    <property type="protein sequence ID" value="CAB05771.1"/>
    <property type="molecule type" value="Genomic_DNA"/>
</dbReference>
<dbReference type="RefSeq" id="NP_001251226.1">
    <property type="nucleotide sequence ID" value="NM_001264297.1"/>
</dbReference>
<evidence type="ECO:0000256" key="12">
    <source>
        <dbReference type="SAM" id="MobiDB-lite"/>
    </source>
</evidence>
<dbReference type="PaxDb" id="6239-K10C3.4a"/>
<comment type="similarity">
    <text evidence="4">Belongs to the TMEM98 family.</text>
</comment>
<feature type="transmembrane region" description="Helical" evidence="13">
    <location>
        <begin position="6"/>
        <end position="27"/>
    </location>
</feature>
<keyword evidence="10 13" id="KW-1133">Transmembrane helix</keyword>
<evidence type="ECO:0000313" key="16">
    <source>
        <dbReference type="WormBase" id="K10C3.4a"/>
    </source>
</evidence>
<reference evidence="14 15" key="1">
    <citation type="journal article" date="1998" name="Science">
        <title>Genome sequence of the nematode C. elegans: a platform for investigating biology.</title>
        <authorList>
            <consortium name="The C. elegans sequencing consortium"/>
            <person name="Sulson J.E."/>
            <person name="Waterston R."/>
        </authorList>
    </citation>
    <scope>NUCLEOTIDE SEQUENCE [LARGE SCALE GENOMIC DNA]</scope>
    <source>
        <strain evidence="14 15">Bristol N2</strain>
    </source>
</reference>
<dbReference type="InterPro" id="IPR029668">
    <property type="entry name" value="TMEM98"/>
</dbReference>
<dbReference type="AGR" id="WB:WBGene00010731"/>
<keyword evidence="8 13" id="KW-0812">Transmembrane</keyword>
<dbReference type="OrthoDB" id="5978425at2759"/>
<dbReference type="OMA" id="ILVITCQ"/>
<evidence type="ECO:0000256" key="2">
    <source>
        <dbReference type="ARBA" id="ARBA00004550"/>
    </source>
</evidence>
<proteinExistence type="evidence at protein level"/>
<name>O45665_CAEEL</name>
<dbReference type="GO" id="GO:0005783">
    <property type="term" value="C:endoplasmic reticulum"/>
    <property type="evidence" value="ECO:0000318"/>
    <property type="project" value="GO_Central"/>
</dbReference>
<dbReference type="UCSC" id="K10C3.4">
    <property type="organism name" value="c. elegans"/>
</dbReference>
<organism evidence="14 15">
    <name type="scientific">Caenorhabditis elegans</name>
    <dbReference type="NCBI Taxonomy" id="6239"/>
    <lineage>
        <taxon>Eukaryota</taxon>
        <taxon>Metazoa</taxon>
        <taxon>Ecdysozoa</taxon>
        <taxon>Nematoda</taxon>
        <taxon>Chromadorea</taxon>
        <taxon>Rhabditida</taxon>
        <taxon>Rhabditina</taxon>
        <taxon>Rhabditomorpha</taxon>
        <taxon>Rhabditoidea</taxon>
        <taxon>Rhabditidae</taxon>
        <taxon>Peloderinae</taxon>
        <taxon>Caenorhabditis</taxon>
    </lineage>
</organism>
<dbReference type="PANTHER" id="PTHR32510:SF3">
    <property type="entry name" value="TRANSMEMBRANE PROTEIN 98"/>
    <property type="match status" value="1"/>
</dbReference>
<evidence type="ECO:0000256" key="6">
    <source>
        <dbReference type="ARBA" id="ARBA00022475"/>
    </source>
</evidence>
<evidence type="ECO:0000256" key="4">
    <source>
        <dbReference type="ARBA" id="ARBA00011024"/>
    </source>
</evidence>
<dbReference type="GeneID" id="187255"/>
<dbReference type="KEGG" id="cel:CELE_K10C3.4"/>
<dbReference type="Gene3D" id="1.20.1410.10">
    <property type="entry name" value="I/LWEQ domain"/>
    <property type="match status" value="1"/>
</dbReference>
<evidence type="ECO:0000256" key="3">
    <source>
        <dbReference type="ARBA" id="ARBA00004648"/>
    </source>
</evidence>
<dbReference type="PANTHER" id="PTHR32510">
    <property type="entry name" value="TRANSMEMBRANE PROTEIN 98"/>
    <property type="match status" value="1"/>
</dbReference>
<dbReference type="GO" id="GO:0005789">
    <property type="term" value="C:endoplasmic reticulum membrane"/>
    <property type="evidence" value="ECO:0007669"/>
    <property type="project" value="UniProtKB-SubCell"/>
</dbReference>
<evidence type="ECO:0000313" key="15">
    <source>
        <dbReference type="Proteomes" id="UP000001940"/>
    </source>
</evidence>
<keyword evidence="7" id="KW-0964">Secreted</keyword>
<gene>
    <name evidence="14" type="ORF">CELE_K10C3.4</name>
    <name evidence="14 16" type="ORF">K10C3.4</name>
</gene>
<dbReference type="Bgee" id="WBGene00010731">
    <property type="expression patterns" value="Expressed in pharyngeal muscle cell (C elegans) and 4 other cell types or tissues"/>
</dbReference>
<evidence type="ECO:0007829" key="17">
    <source>
        <dbReference type="PeptideAtlas" id="O45665"/>
    </source>
</evidence>
<dbReference type="Proteomes" id="UP000001940">
    <property type="component" value="Chromosome I"/>
</dbReference>
<dbReference type="InParanoid" id="O45665"/>
<dbReference type="GO" id="GO:0005576">
    <property type="term" value="C:extracellular region"/>
    <property type="evidence" value="ECO:0007669"/>
    <property type="project" value="UniProtKB-SubCell"/>
</dbReference>
<feature type="compositionally biased region" description="Low complexity" evidence="12">
    <location>
        <begin position="346"/>
        <end position="363"/>
    </location>
</feature>
<dbReference type="AlphaFoldDB" id="O45665"/>
<comment type="subcellular location">
    <subcellularLocation>
        <location evidence="1">Cell membrane</location>
        <topology evidence="1">Single-pass type II membrane protein</topology>
    </subcellularLocation>
    <subcellularLocation>
        <location evidence="3">Endoplasmic reticulum membrane</location>
        <topology evidence="3">Single-pass type II membrane protein</topology>
    </subcellularLocation>
    <subcellularLocation>
        <location evidence="2">Secreted</location>
        <location evidence="2">Extracellular exosome</location>
    </subcellularLocation>
</comment>
<dbReference type="STRING" id="6239.K10C3.4a.1"/>
<dbReference type="HOGENOM" id="CLU_726116_0_0_1"/>
<keyword evidence="9" id="KW-0256">Endoplasmic reticulum</keyword>
<dbReference type="eggNOG" id="ENOG502QT8U">
    <property type="taxonomic scope" value="Eukaryota"/>
</dbReference>
<evidence type="ECO:0000256" key="9">
    <source>
        <dbReference type="ARBA" id="ARBA00022824"/>
    </source>
</evidence>
<evidence type="ECO:0000256" key="7">
    <source>
        <dbReference type="ARBA" id="ARBA00022525"/>
    </source>
</evidence>
<evidence type="ECO:0000256" key="13">
    <source>
        <dbReference type="SAM" id="Phobius"/>
    </source>
</evidence>
<evidence type="ECO:0000256" key="1">
    <source>
        <dbReference type="ARBA" id="ARBA00004401"/>
    </source>
</evidence>
<dbReference type="PeptideAtlas" id="O45665"/>
<dbReference type="CTD" id="187255"/>
<dbReference type="SMR" id="O45665"/>
<sequence length="370" mass="41736">MDIVVVLALVVLAFVFILSLLILVITCQRRRLSRAKSKILVPFETPPNRYSRNAAAINNIDDIETMEQLNGLLEELLDRNQWLFEARGIMQHVVAVLTISKSVTTKLSVIQLPTSPSPFHDAINMAMRNIYPRFDDLVESLAAQPIDMRLLEARALSLGTVCWSLYLPYTLLDAKYKELMQKPLNEMNLHLVTIRTAAHLVSMAEKGAEDKLNIVDLKDHLMRMRRQIRGDMLLDDDYETEDDLDDVEEVDDEAHDPDGLVVKNKIGKDHEKIPLVESEAIIDMIELTRVPVVEQEQLLKSNGVSDQKHTPILHLHYHHHHPHHMTNGSLNTVEEINEDDHHGEGTSTSCSSSSTSSASSHSAHPIDPKA</sequence>
<dbReference type="FunCoup" id="O45665">
    <property type="interactions" value="79"/>
</dbReference>
<dbReference type="PIR" id="T23553">
    <property type="entry name" value="T23553"/>
</dbReference>
<evidence type="ECO:0000256" key="11">
    <source>
        <dbReference type="ARBA" id="ARBA00023136"/>
    </source>
</evidence>
<dbReference type="WormBase" id="K10C3.4a">
    <property type="protein sequence ID" value="CE12080"/>
    <property type="gene ID" value="WBGene00010731"/>
</dbReference>
<evidence type="ECO:0000313" key="14">
    <source>
        <dbReference type="EMBL" id="CAB05771.1"/>
    </source>
</evidence>
<dbReference type="ExpressionAtlas" id="O45665">
    <property type="expression patterns" value="baseline and differential"/>
</dbReference>
<keyword evidence="6" id="KW-1003">Cell membrane</keyword>
<evidence type="ECO:0000256" key="10">
    <source>
        <dbReference type="ARBA" id="ARBA00022989"/>
    </source>
</evidence>
<protein>
    <recommendedName>
        <fullName evidence="5">Transmembrane protein 98</fullName>
    </recommendedName>
</protein>
<keyword evidence="17" id="KW-1267">Proteomics identification</keyword>
<feature type="region of interest" description="Disordered" evidence="12">
    <location>
        <begin position="339"/>
        <end position="370"/>
    </location>
</feature>
<accession>O45665</accession>
<evidence type="ECO:0000256" key="8">
    <source>
        <dbReference type="ARBA" id="ARBA00022692"/>
    </source>
</evidence>